<dbReference type="PROSITE" id="PS00012">
    <property type="entry name" value="PHOSPHOPANTETHEINE"/>
    <property type="match status" value="1"/>
</dbReference>
<evidence type="ECO:0000256" key="3">
    <source>
        <dbReference type="ARBA" id="ARBA00022553"/>
    </source>
</evidence>
<feature type="domain" description="Carrier" evidence="6">
    <location>
        <begin position="554"/>
        <end position="630"/>
    </location>
</feature>
<dbReference type="InterPro" id="IPR020845">
    <property type="entry name" value="AMP-binding_CS"/>
</dbReference>
<dbReference type="InterPro" id="IPR018391">
    <property type="entry name" value="PQQ_b-propeller_rpt"/>
</dbReference>
<evidence type="ECO:0000313" key="8">
    <source>
        <dbReference type="Proteomes" id="UP000694397"/>
    </source>
</evidence>
<dbReference type="Pfam" id="PF00550">
    <property type="entry name" value="PP-binding"/>
    <property type="match status" value="1"/>
</dbReference>
<evidence type="ECO:0000256" key="1">
    <source>
        <dbReference type="ARBA" id="ARBA00006432"/>
    </source>
</evidence>
<dbReference type="PROSITE" id="PS00455">
    <property type="entry name" value="AMP_BINDING"/>
    <property type="match status" value="1"/>
</dbReference>
<comment type="similarity">
    <text evidence="1">Belongs to the ATP-dependent AMP-binding enzyme family.</text>
</comment>
<protein>
    <submittedName>
        <fullName evidence="7">Aminoadipate-semialdehyde dehydrogenase</fullName>
    </submittedName>
</protein>
<dbReference type="InterPro" id="IPR006162">
    <property type="entry name" value="Ppantetheine_attach_site"/>
</dbReference>
<keyword evidence="2" id="KW-0596">Phosphopantetheine</keyword>
<dbReference type="GeneTree" id="ENSGT00440000033811"/>
<keyword evidence="4" id="KW-0443">Lipid metabolism</keyword>
<name>A0A8C9S8C4_SCLFO</name>
<dbReference type="SMART" id="SM00564">
    <property type="entry name" value="PQQ"/>
    <property type="match status" value="6"/>
</dbReference>
<dbReference type="Ensembl" id="ENSSFOT00015026779.2">
    <property type="protein sequence ID" value="ENSSFOP00015026482.2"/>
    <property type="gene ID" value="ENSSFOG00015016874.2"/>
</dbReference>
<organism evidence="7 8">
    <name type="scientific">Scleropages formosus</name>
    <name type="common">Asian bonytongue</name>
    <name type="synonym">Osteoglossum formosum</name>
    <dbReference type="NCBI Taxonomy" id="113540"/>
    <lineage>
        <taxon>Eukaryota</taxon>
        <taxon>Metazoa</taxon>
        <taxon>Chordata</taxon>
        <taxon>Craniata</taxon>
        <taxon>Vertebrata</taxon>
        <taxon>Euteleostomi</taxon>
        <taxon>Actinopterygii</taxon>
        <taxon>Neopterygii</taxon>
        <taxon>Teleostei</taxon>
        <taxon>Osteoglossocephala</taxon>
        <taxon>Osteoglossomorpha</taxon>
        <taxon>Osteoglossiformes</taxon>
        <taxon>Osteoglossidae</taxon>
        <taxon>Scleropages</taxon>
    </lineage>
</organism>
<dbReference type="InterPro" id="IPR000873">
    <property type="entry name" value="AMP-dep_synth/lig_dom"/>
</dbReference>
<dbReference type="Gene3D" id="3.40.50.12780">
    <property type="entry name" value="N-terminal domain of ligase-like"/>
    <property type="match status" value="1"/>
</dbReference>
<feature type="region of interest" description="Disordered" evidence="5">
    <location>
        <begin position="636"/>
        <end position="704"/>
    </location>
</feature>
<accession>A0A8C9S8C4</accession>
<evidence type="ECO:0000256" key="4">
    <source>
        <dbReference type="ARBA" id="ARBA00023098"/>
    </source>
</evidence>
<gene>
    <name evidence="7" type="primary">AASDH</name>
    <name evidence="7" type="synonym">aasdh</name>
</gene>
<reference evidence="7" key="3">
    <citation type="submission" date="2025-09" db="UniProtKB">
        <authorList>
            <consortium name="Ensembl"/>
        </authorList>
    </citation>
    <scope>IDENTIFICATION</scope>
</reference>
<dbReference type="Gene3D" id="2.130.10.10">
    <property type="entry name" value="YVTN repeat-like/Quinoprotein amine dehydrogenase"/>
    <property type="match status" value="2"/>
</dbReference>
<evidence type="ECO:0000313" key="7">
    <source>
        <dbReference type="Ensembl" id="ENSSFOP00015026482.2"/>
    </source>
</evidence>
<feature type="compositionally biased region" description="Low complexity" evidence="5">
    <location>
        <begin position="681"/>
        <end position="696"/>
    </location>
</feature>
<sequence>MMQPVAADTLHGLVLSVGRAHGARVAVTFDAGGARGSESESESLSYSELLSAAERLSGLLRARGPPEERLFGLYCEPGLRVPAWILGILQVPAAYVPLDPEGAPVQSVRVMEQSGLNYCVVQRHLVQRFNARFSSLVSMEVCAEWQSEDITLFRIHRGAAAQQPGHEGVPLSLLSAAQSHLAGQQGLAYVLHTSGTTGWPKTVRVPHECIVPNIIHIRSLFQVTAEDIIFMASPLTFDPSVVDMFVALSSGARLLIVPTITKRNPNKLAATLFKKHQNTILQATPTLVCKFGRRVLRELVLSAHSPLRVLALGGEPCPSLAVLRSWRQEGNRTRVFNLYGTTETSCWSCCYEVPQEQLLATATGELSVPLGTPLMGTAVEVRDETGRVLTEGEGQVYTGGERRVCLLGGEVTVAAGTMRATGDWVDLRDSQLFYMGRKDCLVKRNGQRLYLDAVHHALESLPQVDACAVILCEGRLLAFVVSDFHGTDILSSRALQGDILRSLSHLLPAHGIPDSLIMLPFLPLTAHGKVSTDKLLKVYQKRRTVSLGTLADGRAVLQELRALWREALGLADDADVSSDANFLLSGGDSLQCLRLLDAITFSMDLDPTKLLEVLLNSSFSDVVSCVTTALFSKERRKSAPSADQGSPAHIFSLEPDKVPPTQPLSPESSREHPTKVLNSCSKQRPSLPSSKRPSSPGAFPERAKRLAAARRRPMGFVMLRRAGEVVEVGLSVLSLKSEDNAVLGRAPSHTTAQRDRVGAAELSLRVRWTSDTGRCVDASPVLLVTRVDNTLDRTEATVYIGSHSHRLQALDFSTGNLRWERVLGGRIESSVAVTRCGGFVVVGCYDGNVYFVCADTGDTHWVFGTGDAVKSCPTADPLSGLIIVGSHDGHIYALDLEDCCCTWKRSCGSGGVFSSPCLHPSQRQLYVATLGGRLLSLNTDTGGILWTHSRKVPFFSSPCCLRSCVCIGSVDGSICGFSHEGDALWHFSTNAPVFSSPCPVPCSANQRLACGSHDGSVYCVDCTAGMLVWRFGTTGRVFSSPLAFDGSAWGCGTLVALCSTDGMLWLLDGENGSLKASLQLPGELFSSPVLWQHSLVVGCRNDLVYCIDIVEQQEQDPAHDHRLE</sequence>
<dbReference type="GO" id="GO:0006629">
    <property type="term" value="P:lipid metabolic process"/>
    <property type="evidence" value="ECO:0007669"/>
    <property type="project" value="UniProtKB-KW"/>
</dbReference>
<dbReference type="InterPro" id="IPR011047">
    <property type="entry name" value="Quinoprotein_ADH-like_sf"/>
</dbReference>
<dbReference type="Pfam" id="PF13570">
    <property type="entry name" value="Beta-prop_ACSF4"/>
    <property type="match status" value="1"/>
</dbReference>
<dbReference type="PROSITE" id="PS50075">
    <property type="entry name" value="CARRIER"/>
    <property type="match status" value="1"/>
</dbReference>
<dbReference type="SUPFAM" id="SSF50998">
    <property type="entry name" value="Quinoprotein alcohol dehydrogenase-like"/>
    <property type="match status" value="1"/>
</dbReference>
<proteinExistence type="inferred from homology"/>
<dbReference type="InterPro" id="IPR002372">
    <property type="entry name" value="PQQ_rpt_dom"/>
</dbReference>
<dbReference type="InterPro" id="IPR009081">
    <property type="entry name" value="PP-bd_ACP"/>
</dbReference>
<dbReference type="InterPro" id="IPR042099">
    <property type="entry name" value="ANL_N_sf"/>
</dbReference>
<evidence type="ECO:0000259" key="6">
    <source>
        <dbReference type="PROSITE" id="PS50075"/>
    </source>
</evidence>
<dbReference type="SUPFAM" id="SSF47336">
    <property type="entry name" value="ACP-like"/>
    <property type="match status" value="1"/>
</dbReference>
<dbReference type="Gene3D" id="3.30.300.30">
    <property type="match status" value="1"/>
</dbReference>
<dbReference type="PANTHER" id="PTHR44394:SF1">
    <property type="entry name" value="BETA-ALANINE-ACTIVATING ENZYME"/>
    <property type="match status" value="1"/>
</dbReference>
<dbReference type="InterPro" id="IPR036736">
    <property type="entry name" value="ACP-like_sf"/>
</dbReference>
<reference evidence="7" key="2">
    <citation type="submission" date="2025-08" db="UniProtKB">
        <authorList>
            <consortium name="Ensembl"/>
        </authorList>
    </citation>
    <scope>IDENTIFICATION</scope>
</reference>
<dbReference type="InterPro" id="IPR015943">
    <property type="entry name" value="WD40/YVTN_repeat-like_dom_sf"/>
</dbReference>
<dbReference type="InterPro" id="IPR045851">
    <property type="entry name" value="AMP-bd_C_sf"/>
</dbReference>
<dbReference type="InterPro" id="IPR052091">
    <property type="entry name" value="Beta-ala_Activ/Resist"/>
</dbReference>
<dbReference type="Pfam" id="PF00501">
    <property type="entry name" value="AMP-binding"/>
    <property type="match status" value="1"/>
</dbReference>
<dbReference type="AlphaFoldDB" id="A0A8C9S8C4"/>
<dbReference type="OrthoDB" id="408177at2759"/>
<reference evidence="7 8" key="1">
    <citation type="submission" date="2019-04" db="EMBL/GenBank/DDBJ databases">
        <authorList>
            <consortium name="Wellcome Sanger Institute Data Sharing"/>
        </authorList>
    </citation>
    <scope>NUCLEOTIDE SEQUENCE [LARGE SCALE GENOMIC DNA]</scope>
</reference>
<dbReference type="GO" id="GO:0043041">
    <property type="term" value="P:amino acid activation for nonribosomal peptide biosynthetic process"/>
    <property type="evidence" value="ECO:0007669"/>
    <property type="project" value="TreeGrafter"/>
</dbReference>
<dbReference type="SUPFAM" id="SSF56801">
    <property type="entry name" value="Acetyl-CoA synthetase-like"/>
    <property type="match status" value="1"/>
</dbReference>
<evidence type="ECO:0000256" key="5">
    <source>
        <dbReference type="SAM" id="MobiDB-lite"/>
    </source>
</evidence>
<dbReference type="Proteomes" id="UP000694397">
    <property type="component" value="Chromosome 9"/>
</dbReference>
<keyword evidence="3" id="KW-0597">Phosphoprotein</keyword>
<dbReference type="PANTHER" id="PTHR44394">
    <property type="entry name" value="BETA-ALANINE-ACTIVATING ENZYME"/>
    <property type="match status" value="1"/>
</dbReference>
<evidence type="ECO:0000256" key="2">
    <source>
        <dbReference type="ARBA" id="ARBA00022450"/>
    </source>
</evidence>
<dbReference type="Gene3D" id="1.10.1200.10">
    <property type="entry name" value="ACP-like"/>
    <property type="match status" value="1"/>
</dbReference>
<keyword evidence="8" id="KW-1185">Reference proteome</keyword>